<keyword evidence="1" id="KW-0732">Signal</keyword>
<feature type="chain" id="PRO_5042115230" evidence="1">
    <location>
        <begin position="34"/>
        <end position="77"/>
    </location>
</feature>
<reference evidence="2" key="1">
    <citation type="submission" date="2022-01" db="EMBL/GenBank/DDBJ databases">
        <title>Genome Sequence Resource for Two Populations of Ditylenchus destructor, the Migratory Endoparasitic Phytonematode.</title>
        <authorList>
            <person name="Zhang H."/>
            <person name="Lin R."/>
            <person name="Xie B."/>
        </authorList>
    </citation>
    <scope>NUCLEOTIDE SEQUENCE</scope>
    <source>
        <strain evidence="2">BazhouSP</strain>
    </source>
</reference>
<sequence length="77" mass="8110">MSPATIPTICLRSISICLLLLVAMLSILSPLNAQMFGVAYMPAQPFYGGMPPADYGSLGSNPISGVYMMCSFNCGRG</sequence>
<evidence type="ECO:0000256" key="1">
    <source>
        <dbReference type="SAM" id="SignalP"/>
    </source>
</evidence>
<protein>
    <submittedName>
        <fullName evidence="2">Uncharacterized protein</fullName>
    </submittedName>
</protein>
<organism evidence="2 3">
    <name type="scientific">Ditylenchus destructor</name>
    <dbReference type="NCBI Taxonomy" id="166010"/>
    <lineage>
        <taxon>Eukaryota</taxon>
        <taxon>Metazoa</taxon>
        <taxon>Ecdysozoa</taxon>
        <taxon>Nematoda</taxon>
        <taxon>Chromadorea</taxon>
        <taxon>Rhabditida</taxon>
        <taxon>Tylenchina</taxon>
        <taxon>Tylenchomorpha</taxon>
        <taxon>Sphaerularioidea</taxon>
        <taxon>Anguinidae</taxon>
        <taxon>Anguininae</taxon>
        <taxon>Ditylenchus</taxon>
    </lineage>
</organism>
<proteinExistence type="predicted"/>
<dbReference type="AlphaFoldDB" id="A0AAD4MU11"/>
<comment type="caution">
    <text evidence="2">The sequence shown here is derived from an EMBL/GenBank/DDBJ whole genome shotgun (WGS) entry which is preliminary data.</text>
</comment>
<dbReference type="Proteomes" id="UP001201812">
    <property type="component" value="Unassembled WGS sequence"/>
</dbReference>
<gene>
    <name evidence="2" type="ORF">DdX_14717</name>
</gene>
<evidence type="ECO:0000313" key="3">
    <source>
        <dbReference type="Proteomes" id="UP001201812"/>
    </source>
</evidence>
<feature type="signal peptide" evidence="1">
    <location>
        <begin position="1"/>
        <end position="33"/>
    </location>
</feature>
<dbReference type="EMBL" id="JAKKPZ010000077">
    <property type="protein sequence ID" value="KAI1703778.1"/>
    <property type="molecule type" value="Genomic_DNA"/>
</dbReference>
<keyword evidence="3" id="KW-1185">Reference proteome</keyword>
<accession>A0AAD4MU11</accession>
<evidence type="ECO:0000313" key="2">
    <source>
        <dbReference type="EMBL" id="KAI1703778.1"/>
    </source>
</evidence>
<name>A0AAD4MU11_9BILA</name>